<dbReference type="InterPro" id="IPR051888">
    <property type="entry name" value="UPF0148_domain"/>
</dbReference>
<keyword evidence="3" id="KW-1185">Reference proteome</keyword>
<accession>A0AAD5Y381</accession>
<dbReference type="AlphaFoldDB" id="A0AAD5Y381"/>
<gene>
    <name evidence="2" type="primary">CCDC42_1</name>
    <name evidence="2" type="ORF">HK103_004801</name>
</gene>
<dbReference type="EMBL" id="JADGKB010000040">
    <property type="protein sequence ID" value="KAJ3257247.1"/>
    <property type="molecule type" value="Genomic_DNA"/>
</dbReference>
<evidence type="ECO:0000256" key="1">
    <source>
        <dbReference type="SAM" id="Coils"/>
    </source>
</evidence>
<reference evidence="2" key="1">
    <citation type="submission" date="2020-05" db="EMBL/GenBank/DDBJ databases">
        <title>Phylogenomic resolution of chytrid fungi.</title>
        <authorList>
            <person name="Stajich J.E."/>
            <person name="Amses K."/>
            <person name="Simmons R."/>
            <person name="Seto K."/>
            <person name="Myers J."/>
            <person name="Bonds A."/>
            <person name="Quandt C.A."/>
            <person name="Barry K."/>
            <person name="Liu P."/>
            <person name="Grigoriev I."/>
            <person name="Longcore J.E."/>
            <person name="James T.Y."/>
        </authorList>
    </citation>
    <scope>NUCLEOTIDE SEQUENCE</scope>
    <source>
        <strain evidence="2">PLAUS21</strain>
    </source>
</reference>
<comment type="caution">
    <text evidence="2">The sequence shown here is derived from an EMBL/GenBank/DDBJ whole genome shotgun (WGS) entry which is preliminary data.</text>
</comment>
<feature type="coiled-coil region" evidence="1">
    <location>
        <begin position="220"/>
        <end position="247"/>
    </location>
</feature>
<protein>
    <submittedName>
        <fullName evidence="2">Coiled-coil domain-containing protein 42</fullName>
    </submittedName>
</protein>
<dbReference type="PANTHER" id="PTHR16537:SF1">
    <property type="entry name" value="PROTEIN ZNRD2"/>
    <property type="match status" value="1"/>
</dbReference>
<keyword evidence="1" id="KW-0175">Coiled coil</keyword>
<proteinExistence type="predicted"/>
<dbReference type="PANTHER" id="PTHR16537">
    <property type="entry name" value="SJOEGREN SYNDROME/SCLERODERMA AUTOANTIGEN 1"/>
    <property type="match status" value="1"/>
</dbReference>
<sequence length="311" mass="35421">MTTETDRDLAIKRIGEYLLKGWVLTDVPCRNCQVPTLRTKDKSQVDFCTLCDLPSEIIQKNDIDDSLLKKKELEYKRVLDMELNEPKKETKNVSELLGKYLLKGWTMMQECCDTCEGVPYMRNKKKELYCVSCEKYKKEDSPAQDAVKENVQSVELQNAKTAQVAANADLKMQDPQSLGQKKNDPSNLMGQLLIQGWTMLDSCCKECNVPLMKKGNENLCVSCNKKIQEEDMDLQELELEMPAYKSKTVMPSETPLVERVAKRVKTEDILLEKIEELGARLTKTTRADEIIETCKAIESCASAINSLRNLK</sequence>
<dbReference type="Pfam" id="PF06677">
    <property type="entry name" value="Auto_anti-p27"/>
    <property type="match status" value="3"/>
</dbReference>
<evidence type="ECO:0000313" key="2">
    <source>
        <dbReference type="EMBL" id="KAJ3257247.1"/>
    </source>
</evidence>
<dbReference type="InterPro" id="IPR009563">
    <property type="entry name" value="SSSCA1"/>
</dbReference>
<dbReference type="Proteomes" id="UP001210925">
    <property type="component" value="Unassembled WGS sequence"/>
</dbReference>
<organism evidence="2 3">
    <name type="scientific">Boothiomyces macroporosus</name>
    <dbReference type="NCBI Taxonomy" id="261099"/>
    <lineage>
        <taxon>Eukaryota</taxon>
        <taxon>Fungi</taxon>
        <taxon>Fungi incertae sedis</taxon>
        <taxon>Chytridiomycota</taxon>
        <taxon>Chytridiomycota incertae sedis</taxon>
        <taxon>Chytridiomycetes</taxon>
        <taxon>Rhizophydiales</taxon>
        <taxon>Terramycetaceae</taxon>
        <taxon>Boothiomyces</taxon>
    </lineage>
</organism>
<name>A0AAD5Y381_9FUNG</name>
<evidence type="ECO:0000313" key="3">
    <source>
        <dbReference type="Proteomes" id="UP001210925"/>
    </source>
</evidence>